<dbReference type="Pfam" id="PF00550">
    <property type="entry name" value="PP-binding"/>
    <property type="match status" value="1"/>
</dbReference>
<dbReference type="GO" id="GO:0031177">
    <property type="term" value="F:phosphopantetheine binding"/>
    <property type="evidence" value="ECO:0007669"/>
    <property type="project" value="InterPro"/>
</dbReference>
<feature type="region of interest" description="Disordered" evidence="4">
    <location>
        <begin position="881"/>
        <end position="906"/>
    </location>
</feature>
<dbReference type="GO" id="GO:0004312">
    <property type="term" value="F:fatty acid synthase activity"/>
    <property type="evidence" value="ECO:0007669"/>
    <property type="project" value="TreeGrafter"/>
</dbReference>
<sequence length="1454" mass="152429">MGIEPIAVIGLAARVPDARSADEFWANLLAGRDSIHRLTEQHLLDAGEDPTLIAAPHYVRARPLLDDVWGFDNAYFGMSRRESELRNPQHRLFLELCDTALQSATTVPERFEGTIGVYGGCATDRFFEDHVRADPTLMEQVGETAAAISNNVDFMAAHVSYRLGLRGPSLAVRTACSTSLVAIHLACQALRAGDCDIALSGGVEIETPYGRGYLHVEGGIDSQDGVCRPLDSAASGTVFGNGGGVVALKRLSDAQADEDRILAVILGSAVNNDGAQKAGFTAPSSTGQSEVIAEAIAVSDVDSASISYVELHGTGTKVGDPIEIRGLHEGMARTARSELAPESCVVGSVKSNIGHLGPGSGVVSLIKTVLALHHELIPPTINVREVNPRLELHRTPFAVAEGVRPWPRVVGAPRRAGVSNFGFGGTNAHVVLEEAPEPAPEATGTGGAQLLVWSGVDHQAREEVGNALLRTAAEAAEADLPAIAYTSQTGRRTLRSRAALRIDGPGAARAALTDPRAILTGDGHSRKPVLLFPGQGSQFPAMGLDMGRWLPGHTASVRRHLAGFSSLLGTDLVGLWENERDPAVLSATVHAQPLLFSIGLACAQSLDELGVRPAAVLGHSVGELVAATVAGVFKVEEAIQVVAERARLMRMMPPGVMLAVSAPVAEVRQALLDVPGGVWVSAVNGPSQTVVGGAAESITAFQPVLDSRGIDYRRLSTSHAFHTPMMGDAAAEFLSILGKMALAEPVLPLVSAASGRLLEAGDAVRPEFWANQLVEPVLFADALANLPMTDPVLVESGPGSALSGLARRHPAVGGAARSVVELLPDRAGHHVLDALGALWVNGVDVDFGKMPRESRRTYPLPVYPYRRTAFLLPDRSGTVRGSKAAIGAPETTRASEPVSGPGHDGRPVVGLPVWRSAGVLTPSRPSPLGVLGNAVVLLPEDDVSAAAVRRVVQRAGYRVLPITYGEDLDTQDYGCVVRTDHPEDFDAAMAVLTGSDRIDLIVHAGGCGPVDTGTDPGAPHLLERSVLSALRIHRQANRLRRQSGRAVPMLVLTRGAVPVTAAEPLEPARAAIAAIVRSAVLESGQGAARMLDIAGVSDDVLAAEVGTPTFPDPVLAVRGKQVWRPGRVRCPLPEWSSSLLEPEGRYVITDGLGATGLALARGLADTGLQPKIVLLVKDADPARHDPLTRRRLAALETAGAEVDVVTGDVSDSGAMTEVFERIAAGHGPVTGIVHIVADAVQRDVNGAVVLRDLALAVPSVRFLALFSGWSARPAGRPDEAAAGAFMDALAATAPRDRRTTIVSVDWQDRHDGSAVPGAVEELTEEQKVATALRLLCDQVEPHVVVVPAEEWTDEPVPATVTRPAPTAGAGSDPLPAAGRSGGLVDEVKSMWAETLGLPDLTPDADFFAIGGDSLVASQLVSRMRERFGVGLTVLELYDAPTPTGLAGLIEAKTG</sequence>
<keyword evidence="8" id="KW-1185">Reference proteome</keyword>
<dbReference type="GO" id="GO:0071770">
    <property type="term" value="P:DIM/DIP cell wall layer assembly"/>
    <property type="evidence" value="ECO:0007669"/>
    <property type="project" value="TreeGrafter"/>
</dbReference>
<dbReference type="InterPro" id="IPR032821">
    <property type="entry name" value="PKS_assoc"/>
</dbReference>
<reference evidence="7" key="1">
    <citation type="journal article" date="2014" name="Int. J. Syst. Evol. Microbiol.">
        <title>Complete genome sequence of Corynebacterium casei LMG S-19264T (=DSM 44701T), isolated from a smear-ripened cheese.</title>
        <authorList>
            <consortium name="US DOE Joint Genome Institute (JGI-PGF)"/>
            <person name="Walter F."/>
            <person name="Albersmeier A."/>
            <person name="Kalinowski J."/>
            <person name="Ruckert C."/>
        </authorList>
    </citation>
    <scope>NUCLEOTIDE SEQUENCE</scope>
    <source>
        <strain evidence="7">CGMCC 4.7368</strain>
    </source>
</reference>
<dbReference type="Pfam" id="PF02801">
    <property type="entry name" value="Ketoacyl-synt_C"/>
    <property type="match status" value="1"/>
</dbReference>
<name>A0A917YN32_9ACTN</name>
<evidence type="ECO:0000313" key="8">
    <source>
        <dbReference type="Proteomes" id="UP000646523"/>
    </source>
</evidence>
<feature type="region of interest" description="Disordered" evidence="4">
    <location>
        <begin position="1356"/>
        <end position="1381"/>
    </location>
</feature>
<dbReference type="Pfam" id="PF00109">
    <property type="entry name" value="ketoacyl-synt"/>
    <property type="match status" value="1"/>
</dbReference>
<dbReference type="InterPro" id="IPR009081">
    <property type="entry name" value="PP-bd_ACP"/>
</dbReference>
<dbReference type="SMART" id="SM00823">
    <property type="entry name" value="PKS_PP"/>
    <property type="match status" value="1"/>
</dbReference>
<dbReference type="Gene3D" id="3.40.366.10">
    <property type="entry name" value="Malonyl-Coenzyme A Acyl Carrier Protein, domain 2"/>
    <property type="match status" value="1"/>
</dbReference>
<gene>
    <name evidence="7" type="ORF">GCM10012289_01440</name>
</gene>
<dbReference type="SMART" id="SM00825">
    <property type="entry name" value="PKS_KS"/>
    <property type="match status" value="1"/>
</dbReference>
<evidence type="ECO:0000259" key="5">
    <source>
        <dbReference type="PROSITE" id="PS50075"/>
    </source>
</evidence>
<dbReference type="Pfam" id="PF08659">
    <property type="entry name" value="KR"/>
    <property type="match status" value="1"/>
</dbReference>
<evidence type="ECO:0000256" key="2">
    <source>
        <dbReference type="ARBA" id="ARBA00022553"/>
    </source>
</evidence>
<dbReference type="Proteomes" id="UP000646523">
    <property type="component" value="Unassembled WGS sequence"/>
</dbReference>
<evidence type="ECO:0000256" key="3">
    <source>
        <dbReference type="ARBA" id="ARBA00022679"/>
    </source>
</evidence>
<dbReference type="InterPro" id="IPR057326">
    <property type="entry name" value="KR_dom"/>
</dbReference>
<dbReference type="CDD" id="cd00833">
    <property type="entry name" value="PKS"/>
    <property type="match status" value="1"/>
</dbReference>
<evidence type="ECO:0008006" key="9">
    <source>
        <dbReference type="Google" id="ProtNLM"/>
    </source>
</evidence>
<accession>A0A917YN32</accession>
<keyword evidence="2" id="KW-0597">Phosphoprotein</keyword>
<feature type="compositionally biased region" description="Low complexity" evidence="4">
    <location>
        <begin position="1356"/>
        <end position="1370"/>
    </location>
</feature>
<dbReference type="SMART" id="SM00827">
    <property type="entry name" value="PKS_AT"/>
    <property type="match status" value="1"/>
</dbReference>
<dbReference type="PROSITE" id="PS50075">
    <property type="entry name" value="CARRIER"/>
    <property type="match status" value="1"/>
</dbReference>
<evidence type="ECO:0000256" key="4">
    <source>
        <dbReference type="SAM" id="MobiDB-lite"/>
    </source>
</evidence>
<dbReference type="SUPFAM" id="SSF52151">
    <property type="entry name" value="FabD/lysophospholipase-like"/>
    <property type="match status" value="1"/>
</dbReference>
<keyword evidence="3" id="KW-0808">Transferase</keyword>
<dbReference type="PANTHER" id="PTHR43775:SF37">
    <property type="entry name" value="SI:DKEY-61P9.11"/>
    <property type="match status" value="1"/>
</dbReference>
<protein>
    <recommendedName>
        <fullName evidence="9">Carrier domain-containing protein</fullName>
    </recommendedName>
</protein>
<keyword evidence="1" id="KW-0596">Phosphopantetheine</keyword>
<reference evidence="7" key="2">
    <citation type="submission" date="2020-09" db="EMBL/GenBank/DDBJ databases">
        <authorList>
            <person name="Sun Q."/>
            <person name="Zhou Y."/>
        </authorList>
    </citation>
    <scope>NUCLEOTIDE SEQUENCE</scope>
    <source>
        <strain evidence="7">CGMCC 4.7368</strain>
    </source>
</reference>
<dbReference type="Pfam" id="PF16197">
    <property type="entry name" value="KAsynt_C_assoc"/>
    <property type="match status" value="1"/>
</dbReference>
<dbReference type="GO" id="GO:0005737">
    <property type="term" value="C:cytoplasm"/>
    <property type="evidence" value="ECO:0007669"/>
    <property type="project" value="TreeGrafter"/>
</dbReference>
<dbReference type="SUPFAM" id="SSF47336">
    <property type="entry name" value="ACP-like"/>
    <property type="match status" value="1"/>
</dbReference>
<dbReference type="Gene3D" id="3.40.50.720">
    <property type="entry name" value="NAD(P)-binding Rossmann-like Domain"/>
    <property type="match status" value="1"/>
</dbReference>
<proteinExistence type="predicted"/>
<dbReference type="RefSeq" id="WP_189121968.1">
    <property type="nucleotide sequence ID" value="NZ_BMNH01000001.1"/>
</dbReference>
<dbReference type="InterPro" id="IPR016039">
    <property type="entry name" value="Thiolase-like"/>
</dbReference>
<evidence type="ECO:0000259" key="6">
    <source>
        <dbReference type="PROSITE" id="PS52004"/>
    </source>
</evidence>
<dbReference type="PANTHER" id="PTHR43775">
    <property type="entry name" value="FATTY ACID SYNTHASE"/>
    <property type="match status" value="1"/>
</dbReference>
<dbReference type="InterPro" id="IPR013968">
    <property type="entry name" value="PKS_KR"/>
</dbReference>
<dbReference type="Pfam" id="PF00698">
    <property type="entry name" value="Acyl_transf_1"/>
    <property type="match status" value="1"/>
</dbReference>
<dbReference type="EMBL" id="BMNH01000001">
    <property type="protein sequence ID" value="GGO60775.1"/>
    <property type="molecule type" value="Genomic_DNA"/>
</dbReference>
<feature type="domain" description="Carrier" evidence="5">
    <location>
        <begin position="1378"/>
        <end position="1453"/>
    </location>
</feature>
<dbReference type="Gene3D" id="1.10.1200.10">
    <property type="entry name" value="ACP-like"/>
    <property type="match status" value="1"/>
</dbReference>
<feature type="domain" description="Ketosynthase family 3 (KS3)" evidence="6">
    <location>
        <begin position="3"/>
        <end position="434"/>
    </location>
</feature>
<dbReference type="SUPFAM" id="SSF53901">
    <property type="entry name" value="Thiolase-like"/>
    <property type="match status" value="1"/>
</dbReference>
<dbReference type="InterPro" id="IPR016036">
    <property type="entry name" value="Malonyl_transacylase_ACP-bd"/>
</dbReference>
<dbReference type="PROSITE" id="PS52004">
    <property type="entry name" value="KS3_2"/>
    <property type="match status" value="1"/>
</dbReference>
<dbReference type="InterPro" id="IPR014031">
    <property type="entry name" value="Ketoacyl_synth_C"/>
</dbReference>
<dbReference type="SMART" id="SM00822">
    <property type="entry name" value="PKS_KR"/>
    <property type="match status" value="1"/>
</dbReference>
<dbReference type="SUPFAM" id="SSF51735">
    <property type="entry name" value="NAD(P)-binding Rossmann-fold domains"/>
    <property type="match status" value="2"/>
</dbReference>
<dbReference type="InterPro" id="IPR020841">
    <property type="entry name" value="PKS_Beta-ketoAc_synthase_dom"/>
</dbReference>
<dbReference type="InterPro" id="IPR020806">
    <property type="entry name" value="PKS_PP-bd"/>
</dbReference>
<dbReference type="Gene3D" id="3.30.70.3290">
    <property type="match status" value="1"/>
</dbReference>
<dbReference type="GO" id="GO:0005886">
    <property type="term" value="C:plasma membrane"/>
    <property type="evidence" value="ECO:0007669"/>
    <property type="project" value="TreeGrafter"/>
</dbReference>
<dbReference type="GO" id="GO:0006633">
    <property type="term" value="P:fatty acid biosynthetic process"/>
    <property type="evidence" value="ECO:0007669"/>
    <property type="project" value="TreeGrafter"/>
</dbReference>
<dbReference type="InterPro" id="IPR036736">
    <property type="entry name" value="ACP-like_sf"/>
</dbReference>
<dbReference type="SUPFAM" id="SSF55048">
    <property type="entry name" value="Probable ACP-binding domain of malonyl-CoA ACP transacylase"/>
    <property type="match status" value="1"/>
</dbReference>
<dbReference type="InterPro" id="IPR036291">
    <property type="entry name" value="NAD(P)-bd_dom_sf"/>
</dbReference>
<dbReference type="InterPro" id="IPR001227">
    <property type="entry name" value="Ac_transferase_dom_sf"/>
</dbReference>
<evidence type="ECO:0000256" key="1">
    <source>
        <dbReference type="ARBA" id="ARBA00022450"/>
    </source>
</evidence>
<dbReference type="InterPro" id="IPR050091">
    <property type="entry name" value="PKS_NRPS_Biosynth_Enz"/>
</dbReference>
<evidence type="ECO:0000313" key="7">
    <source>
        <dbReference type="EMBL" id="GGO60775.1"/>
    </source>
</evidence>
<dbReference type="Gene3D" id="3.40.47.10">
    <property type="match status" value="1"/>
</dbReference>
<dbReference type="InterPro" id="IPR016035">
    <property type="entry name" value="Acyl_Trfase/lysoPLipase"/>
</dbReference>
<dbReference type="InterPro" id="IPR014043">
    <property type="entry name" value="Acyl_transferase_dom"/>
</dbReference>
<comment type="caution">
    <text evidence="7">The sequence shown here is derived from an EMBL/GenBank/DDBJ whole genome shotgun (WGS) entry which is preliminary data.</text>
</comment>
<organism evidence="7 8">
    <name type="scientific">Nonomuraea cavernae</name>
    <dbReference type="NCBI Taxonomy" id="2045107"/>
    <lineage>
        <taxon>Bacteria</taxon>
        <taxon>Bacillati</taxon>
        <taxon>Actinomycetota</taxon>
        <taxon>Actinomycetes</taxon>
        <taxon>Streptosporangiales</taxon>
        <taxon>Streptosporangiaceae</taxon>
        <taxon>Nonomuraea</taxon>
    </lineage>
</organism>
<dbReference type="InterPro" id="IPR014030">
    <property type="entry name" value="Ketoacyl_synth_N"/>
</dbReference>